<dbReference type="Pfam" id="PF13755">
    <property type="entry name" value="Sensor_TM1"/>
    <property type="match status" value="1"/>
</dbReference>
<evidence type="ECO:0000256" key="3">
    <source>
        <dbReference type="ARBA" id="ARBA00012438"/>
    </source>
</evidence>
<dbReference type="InterPro" id="IPR050428">
    <property type="entry name" value="TCS_sensor_his_kinase"/>
</dbReference>
<dbReference type="InterPro" id="IPR004358">
    <property type="entry name" value="Sig_transdc_His_kin-like_C"/>
</dbReference>
<gene>
    <name evidence="15" type="ORF">NUTIK01_15030</name>
</gene>
<evidence type="ECO:0000256" key="5">
    <source>
        <dbReference type="ARBA" id="ARBA00022679"/>
    </source>
</evidence>
<name>A0ABQ6P682_9SPHN</name>
<comment type="catalytic activity">
    <reaction evidence="1">
        <text>ATP + protein L-histidine = ADP + protein N-phospho-L-histidine.</text>
        <dbReference type="EC" id="2.7.13.3"/>
    </reaction>
</comment>
<evidence type="ECO:0000256" key="11">
    <source>
        <dbReference type="SAM" id="MobiDB-lite"/>
    </source>
</evidence>
<evidence type="ECO:0000256" key="6">
    <source>
        <dbReference type="ARBA" id="ARBA00022692"/>
    </source>
</evidence>
<dbReference type="InterPro" id="IPR003661">
    <property type="entry name" value="HisK_dim/P_dom"/>
</dbReference>
<dbReference type="Gene3D" id="6.10.340.10">
    <property type="match status" value="1"/>
</dbReference>
<keyword evidence="5" id="KW-0808">Transferase</keyword>
<dbReference type="PRINTS" id="PR00344">
    <property type="entry name" value="BCTRLSENSOR"/>
</dbReference>
<keyword evidence="16" id="KW-1185">Reference proteome</keyword>
<evidence type="ECO:0000259" key="13">
    <source>
        <dbReference type="PROSITE" id="PS50109"/>
    </source>
</evidence>
<evidence type="ECO:0000313" key="15">
    <source>
        <dbReference type="EMBL" id="GMM60726.1"/>
    </source>
</evidence>
<dbReference type="Pfam" id="PF02518">
    <property type="entry name" value="HATPase_c"/>
    <property type="match status" value="1"/>
</dbReference>
<dbReference type="SMART" id="SM00388">
    <property type="entry name" value="HisKA"/>
    <property type="match status" value="1"/>
</dbReference>
<feature type="domain" description="Histidine kinase" evidence="13">
    <location>
        <begin position="313"/>
        <end position="553"/>
    </location>
</feature>
<comment type="caution">
    <text evidence="15">The sequence shown here is derived from an EMBL/GenBank/DDBJ whole genome shotgun (WGS) entry which is preliminary data.</text>
</comment>
<dbReference type="EC" id="2.7.13.3" evidence="3"/>
<dbReference type="SMART" id="SM00387">
    <property type="entry name" value="HATPase_c"/>
    <property type="match status" value="1"/>
</dbReference>
<evidence type="ECO:0000256" key="2">
    <source>
        <dbReference type="ARBA" id="ARBA00004370"/>
    </source>
</evidence>
<dbReference type="RefSeq" id="WP_317974492.1">
    <property type="nucleotide sequence ID" value="NZ_BTFW01000001.1"/>
</dbReference>
<keyword evidence="8 12" id="KW-1133">Transmembrane helix</keyword>
<dbReference type="Proteomes" id="UP001187221">
    <property type="component" value="Unassembled WGS sequence"/>
</dbReference>
<dbReference type="CDD" id="cd00075">
    <property type="entry name" value="HATPase"/>
    <property type="match status" value="1"/>
</dbReference>
<dbReference type="InterPro" id="IPR005467">
    <property type="entry name" value="His_kinase_dom"/>
</dbReference>
<dbReference type="InterPro" id="IPR003660">
    <property type="entry name" value="HAMP_dom"/>
</dbReference>
<evidence type="ECO:0000256" key="1">
    <source>
        <dbReference type="ARBA" id="ARBA00000085"/>
    </source>
</evidence>
<dbReference type="InterPro" id="IPR036890">
    <property type="entry name" value="HATPase_C_sf"/>
</dbReference>
<dbReference type="Gene3D" id="1.10.287.130">
    <property type="match status" value="1"/>
</dbReference>
<dbReference type="SMART" id="SM00304">
    <property type="entry name" value="HAMP"/>
    <property type="match status" value="1"/>
</dbReference>
<feature type="domain" description="HAMP" evidence="14">
    <location>
        <begin position="250"/>
        <end position="305"/>
    </location>
</feature>
<dbReference type="SUPFAM" id="SSF55874">
    <property type="entry name" value="ATPase domain of HSP90 chaperone/DNA topoisomerase II/histidine kinase"/>
    <property type="match status" value="1"/>
</dbReference>
<dbReference type="InterPro" id="IPR025908">
    <property type="entry name" value="Sensor_TM1"/>
</dbReference>
<feature type="transmembrane region" description="Helical" evidence="12">
    <location>
        <begin position="230"/>
        <end position="249"/>
    </location>
</feature>
<dbReference type="PANTHER" id="PTHR45436:SF5">
    <property type="entry name" value="SENSOR HISTIDINE KINASE TRCS"/>
    <property type="match status" value="1"/>
</dbReference>
<feature type="region of interest" description="Disordered" evidence="11">
    <location>
        <begin position="1"/>
        <end position="24"/>
    </location>
</feature>
<dbReference type="CDD" id="cd00082">
    <property type="entry name" value="HisKA"/>
    <property type="match status" value="1"/>
</dbReference>
<proteinExistence type="predicted"/>
<dbReference type="SUPFAM" id="SSF47384">
    <property type="entry name" value="Homodimeric domain of signal transducing histidine kinase"/>
    <property type="match status" value="1"/>
</dbReference>
<accession>A0ABQ6P682</accession>
<sequence>MSRDDPVAVVDPPATRPPPRLLSPRSLRPRGLSLTARILAVNVIALALLAGSFFYLDSYRTQLLGERFKLARAEAEIAADALDRHDAATQAELLVRIGRQQHLRLRLFDARGALLADSFVLAPPTFTLADPDRQAWYQNAARLLDRGVDFIVGAPPVEQYQEPASSGAVSWPEVRRARRAGTTQVHLRYAPDRTPILTAATPVGTGGEMLLTMRNAVDITQAVRDARQTLVIIIGLALLLSVQLSLFLARTIVQPLRALVRAAVRVRLGREREVVVPRLPDRGDEIGLLARAFSDMTMALRHRIDAVESFAADVAHELKNPLASLASAVESLDRVEDPALRRQLTAIATHDVQRLDRLITEIADASRIDAELSRATFVRLDLAALAAQVVGARGARETRGGAVIRLAPAYPDPAFTGPFPAPLLQPLPPLVVGDGMRLERVLENLLDNAVSFSPPGGIVEVAVWTEGGGTDDFARVLLSVTDQGPGIPVEGRDKVFERFHSVRPAGEAFGAHSGLGLAIARTIAEAHDGSLTILDRPDGARGACLVLTLPHAGEVVA</sequence>
<evidence type="ECO:0000259" key="14">
    <source>
        <dbReference type="PROSITE" id="PS50885"/>
    </source>
</evidence>
<keyword evidence="9" id="KW-0902">Two-component regulatory system</keyword>
<protein>
    <recommendedName>
        <fullName evidence="3">histidine kinase</fullName>
        <ecNumber evidence="3">2.7.13.3</ecNumber>
    </recommendedName>
</protein>
<dbReference type="PROSITE" id="PS50109">
    <property type="entry name" value="HIS_KIN"/>
    <property type="match status" value="1"/>
</dbReference>
<keyword evidence="4" id="KW-0597">Phosphoprotein</keyword>
<evidence type="ECO:0000256" key="8">
    <source>
        <dbReference type="ARBA" id="ARBA00022989"/>
    </source>
</evidence>
<evidence type="ECO:0000256" key="4">
    <source>
        <dbReference type="ARBA" id="ARBA00022553"/>
    </source>
</evidence>
<dbReference type="Pfam" id="PF00512">
    <property type="entry name" value="HisKA"/>
    <property type="match status" value="1"/>
</dbReference>
<keyword evidence="6 12" id="KW-0812">Transmembrane</keyword>
<feature type="transmembrane region" description="Helical" evidence="12">
    <location>
        <begin position="34"/>
        <end position="56"/>
    </location>
</feature>
<dbReference type="SUPFAM" id="SSF158472">
    <property type="entry name" value="HAMP domain-like"/>
    <property type="match status" value="1"/>
</dbReference>
<comment type="subcellular location">
    <subcellularLocation>
        <location evidence="2">Membrane</location>
    </subcellularLocation>
</comment>
<dbReference type="Pfam" id="PF00672">
    <property type="entry name" value="HAMP"/>
    <property type="match status" value="1"/>
</dbReference>
<keyword evidence="7" id="KW-0418">Kinase</keyword>
<keyword evidence="10 12" id="KW-0472">Membrane</keyword>
<dbReference type="InterPro" id="IPR003594">
    <property type="entry name" value="HATPase_dom"/>
</dbReference>
<dbReference type="EMBL" id="BTFW01000001">
    <property type="protein sequence ID" value="GMM60726.1"/>
    <property type="molecule type" value="Genomic_DNA"/>
</dbReference>
<dbReference type="PANTHER" id="PTHR45436">
    <property type="entry name" value="SENSOR HISTIDINE KINASE YKOH"/>
    <property type="match status" value="1"/>
</dbReference>
<evidence type="ECO:0000313" key="16">
    <source>
        <dbReference type="Proteomes" id="UP001187221"/>
    </source>
</evidence>
<dbReference type="Gene3D" id="3.30.565.10">
    <property type="entry name" value="Histidine kinase-like ATPase, C-terminal domain"/>
    <property type="match status" value="1"/>
</dbReference>
<organism evidence="15 16">
    <name type="scientific">Novosphingobium pituita</name>
    <dbReference type="NCBI Taxonomy" id="3056842"/>
    <lineage>
        <taxon>Bacteria</taxon>
        <taxon>Pseudomonadati</taxon>
        <taxon>Pseudomonadota</taxon>
        <taxon>Alphaproteobacteria</taxon>
        <taxon>Sphingomonadales</taxon>
        <taxon>Sphingomonadaceae</taxon>
        <taxon>Novosphingobium</taxon>
    </lineage>
</organism>
<dbReference type="InterPro" id="IPR036097">
    <property type="entry name" value="HisK_dim/P_sf"/>
</dbReference>
<dbReference type="CDD" id="cd06225">
    <property type="entry name" value="HAMP"/>
    <property type="match status" value="1"/>
</dbReference>
<evidence type="ECO:0000256" key="12">
    <source>
        <dbReference type="SAM" id="Phobius"/>
    </source>
</evidence>
<evidence type="ECO:0000256" key="7">
    <source>
        <dbReference type="ARBA" id="ARBA00022777"/>
    </source>
</evidence>
<evidence type="ECO:0000256" key="10">
    <source>
        <dbReference type="ARBA" id="ARBA00023136"/>
    </source>
</evidence>
<evidence type="ECO:0000256" key="9">
    <source>
        <dbReference type="ARBA" id="ARBA00023012"/>
    </source>
</evidence>
<reference evidence="15 16" key="1">
    <citation type="submission" date="2023-06" db="EMBL/GenBank/DDBJ databases">
        <title>Draft genome sequence of Novosphingobium sp. strain IK01.</title>
        <authorList>
            <person name="Hatamoto M."/>
            <person name="Ikarashi T."/>
            <person name="Yamaguchi T."/>
        </authorList>
    </citation>
    <scope>NUCLEOTIDE SEQUENCE [LARGE SCALE GENOMIC DNA]</scope>
    <source>
        <strain evidence="15 16">IK01</strain>
    </source>
</reference>
<dbReference type="PROSITE" id="PS50885">
    <property type="entry name" value="HAMP"/>
    <property type="match status" value="1"/>
</dbReference>